<dbReference type="Proteomes" id="UP000215196">
    <property type="component" value="Chromosome 1"/>
</dbReference>
<keyword evidence="2 4" id="KW-0560">Oxidoreductase</keyword>
<dbReference type="SUPFAM" id="SSF51735">
    <property type="entry name" value="NAD(P)-binding Rossmann-fold domains"/>
    <property type="match status" value="1"/>
</dbReference>
<dbReference type="GO" id="GO:0016616">
    <property type="term" value="F:oxidoreductase activity, acting on the CH-OH group of donors, NAD or NADP as acceptor"/>
    <property type="evidence" value="ECO:0007669"/>
    <property type="project" value="UniProtKB-ARBA"/>
</dbReference>
<evidence type="ECO:0000313" key="4">
    <source>
        <dbReference type="EMBL" id="SNV45723.1"/>
    </source>
</evidence>
<dbReference type="KEGG" id="ctak:4412677_01548"/>
<accession>A0A239XHN0</accession>
<dbReference type="EC" id="1.1.1.-" evidence="4"/>
<evidence type="ECO:0000256" key="3">
    <source>
        <dbReference type="RuleBase" id="RU000363"/>
    </source>
</evidence>
<keyword evidence="5" id="KW-1185">Reference proteome</keyword>
<reference evidence="4" key="1">
    <citation type="submission" date="2017-06" db="EMBL/GenBank/DDBJ databases">
        <authorList>
            <consortium name="Pathogen Informatics"/>
        </authorList>
    </citation>
    <scope>NUCLEOTIDE SEQUENCE [LARGE SCALE GENOMIC DNA]</scope>
    <source>
        <strain evidence="4">NCTC13490</strain>
    </source>
</reference>
<dbReference type="InterPro" id="IPR036291">
    <property type="entry name" value="NAD(P)-bd_dom_sf"/>
</dbReference>
<dbReference type="EMBL" id="LT906465">
    <property type="protein sequence ID" value="SNV45723.1"/>
    <property type="molecule type" value="Genomic_DNA"/>
</dbReference>
<evidence type="ECO:0000313" key="5">
    <source>
        <dbReference type="Proteomes" id="UP000215196"/>
    </source>
</evidence>
<dbReference type="PRINTS" id="PR00080">
    <property type="entry name" value="SDRFAMILY"/>
</dbReference>
<dbReference type="PANTHER" id="PTHR42901:SF1">
    <property type="entry name" value="ALCOHOL DEHYDROGENASE"/>
    <property type="match status" value="1"/>
</dbReference>
<sequence length="268" mass="29301">MVAKSDLAIFYLPNHLPKMKTIFITGATSGIGKACAELFAKQGNRLILCGRREDKLAELKERFSGTNEVHTLKFDVRNADEVENAINSLPEGFKSIDVLINNAGNAHGLEPVCDGSFADWDAMMDGNVKGLLYVSKFLIPGMKDRKSGHIVNISSVAARQTYANGVVYCASKRAVDVISEGMRLELTEFGIKVTNIQPGAVETEFSEIRFKGDKERAATVYAGYEALKPDDIADAIGYCVNAPKHVSISDLTIYPSAQSEPRTIHRNL</sequence>
<dbReference type="Gene3D" id="3.40.50.720">
    <property type="entry name" value="NAD(P)-binding Rossmann-like Domain"/>
    <property type="match status" value="1"/>
</dbReference>
<comment type="similarity">
    <text evidence="1 3">Belongs to the short-chain dehydrogenases/reductases (SDR) family.</text>
</comment>
<protein>
    <submittedName>
        <fullName evidence="4">NADP-dependent 3-hydroxy acid dehydrogenase YdfG</fullName>
        <ecNumber evidence="4">1.1.1.-</ecNumber>
    </submittedName>
</protein>
<dbReference type="InterPro" id="IPR020904">
    <property type="entry name" value="Sc_DH/Rdtase_CS"/>
</dbReference>
<dbReference type="InterPro" id="IPR002347">
    <property type="entry name" value="SDR_fam"/>
</dbReference>
<dbReference type="Pfam" id="PF00106">
    <property type="entry name" value="adh_short"/>
    <property type="match status" value="1"/>
</dbReference>
<dbReference type="AlphaFoldDB" id="A0A239XHN0"/>
<evidence type="ECO:0000256" key="2">
    <source>
        <dbReference type="ARBA" id="ARBA00023002"/>
    </source>
</evidence>
<gene>
    <name evidence="4" type="primary">ydfG</name>
    <name evidence="4" type="ORF">SAMEA4412677_01548</name>
</gene>
<dbReference type="PRINTS" id="PR00081">
    <property type="entry name" value="GDHRDH"/>
</dbReference>
<name>A0A239XHN0_9FLAO</name>
<dbReference type="PANTHER" id="PTHR42901">
    <property type="entry name" value="ALCOHOL DEHYDROGENASE"/>
    <property type="match status" value="1"/>
</dbReference>
<dbReference type="PROSITE" id="PS00061">
    <property type="entry name" value="ADH_SHORT"/>
    <property type="match status" value="1"/>
</dbReference>
<proteinExistence type="inferred from homology"/>
<organism evidence="4 5">
    <name type="scientific">Chryseobacterium taklimakanense</name>
    <dbReference type="NCBI Taxonomy" id="536441"/>
    <lineage>
        <taxon>Bacteria</taxon>
        <taxon>Pseudomonadati</taxon>
        <taxon>Bacteroidota</taxon>
        <taxon>Flavobacteriia</taxon>
        <taxon>Flavobacteriales</taxon>
        <taxon>Weeksellaceae</taxon>
        <taxon>Chryseobacterium group</taxon>
        <taxon>Chryseobacterium</taxon>
    </lineage>
</organism>
<dbReference type="FunFam" id="3.40.50.720:FF:000047">
    <property type="entry name" value="NADP-dependent L-serine/L-allo-threonine dehydrogenase"/>
    <property type="match status" value="1"/>
</dbReference>
<evidence type="ECO:0000256" key="1">
    <source>
        <dbReference type="ARBA" id="ARBA00006484"/>
    </source>
</evidence>